<feature type="domain" description="Helix-turn-helix type 11" evidence="4">
    <location>
        <begin position="16"/>
        <end position="72"/>
    </location>
</feature>
<dbReference type="PANTHER" id="PTHR30185:SF18">
    <property type="entry name" value="TRANSCRIPTIONAL REGULATOR MTLR"/>
    <property type="match status" value="1"/>
</dbReference>
<evidence type="ECO:0000256" key="2">
    <source>
        <dbReference type="ARBA" id="ARBA00023163"/>
    </source>
</evidence>
<dbReference type="InterPro" id="IPR050661">
    <property type="entry name" value="BglG_antiterminators"/>
</dbReference>
<dbReference type="Proteomes" id="UP000220702">
    <property type="component" value="Unassembled WGS sequence"/>
</dbReference>
<evidence type="ECO:0008006" key="7">
    <source>
        <dbReference type="Google" id="ProtNLM"/>
    </source>
</evidence>
<dbReference type="Gene3D" id="3.40.50.2300">
    <property type="match status" value="1"/>
</dbReference>
<dbReference type="Gene3D" id="1.10.10.10">
    <property type="entry name" value="Winged helix-like DNA-binding domain superfamily/Winged helix DNA-binding domain"/>
    <property type="match status" value="1"/>
</dbReference>
<comment type="caution">
    <text evidence="5">The sequence shown here is derived from an EMBL/GenBank/DDBJ whole genome shotgun (WGS) entry which is preliminary data.</text>
</comment>
<feature type="domain" description="Mga helix-turn-helix" evidence="3">
    <location>
        <begin position="82"/>
        <end position="164"/>
    </location>
</feature>
<protein>
    <recommendedName>
        <fullName evidence="7">HTH domain-containing protein</fullName>
    </recommendedName>
</protein>
<evidence type="ECO:0000313" key="5">
    <source>
        <dbReference type="EMBL" id="PEA85835.1"/>
    </source>
</evidence>
<dbReference type="InterPro" id="IPR013196">
    <property type="entry name" value="HTH_11"/>
</dbReference>
<dbReference type="InterPro" id="IPR007737">
    <property type="entry name" value="Mga_HTH"/>
</dbReference>
<reference evidence="5 6" key="1">
    <citation type="submission" date="2017-09" db="EMBL/GenBank/DDBJ databases">
        <title>Large-scale bioinformatics analysis of Bacillus genomes uncovers conserved roles of natural products in bacterial physiology.</title>
        <authorList>
            <consortium name="Agbiome Team Llc"/>
            <person name="Bleich R.M."/>
            <person name="Grubbs K.J."/>
            <person name="Santa Maria K.C."/>
            <person name="Allen S.E."/>
            <person name="Farag S."/>
            <person name="Shank E.A."/>
            <person name="Bowers A."/>
        </authorList>
    </citation>
    <scope>NUCLEOTIDE SEQUENCE [LARGE SCALE GENOMIC DNA]</scope>
    <source>
        <strain evidence="5 6">AFS089089</strain>
    </source>
</reference>
<dbReference type="RefSeq" id="WP_098902905.1">
    <property type="nucleotide sequence ID" value="NZ_NVNL01000132.1"/>
</dbReference>
<sequence length="473" mass="55345">MEKITENIVQNAATIRKIHILEALNESDRIIPSEELAGQLQCTSRTIKNDISQIKQKLPRNWRVLGVSSRGYVLEKKPEDKISHAIAPYLKQSEIYKIIRGIYDYKRYTLVKWAQLLYVDQLSLKKMLTEFTKTLNYFELNFNFKTLQLVGEELNIRYFYIVLFYTMQKYKKIINPHPHLHKKIERIIEFYGVEIDLNVLTIIISVFIKRTMNKCFLTKRINGNITFNSNKLRCVESIVLEIEKAYNVKFHQNEKQFLFQSVFLISEGDIKEKENITNYYCQSHKNMYNKYLSLLEAISCIFKLDSTIKEGLQHDLYFQLCKIRTLKNHNLSTKHLLDQYKNLYKNNSELIEVYSVIAPLVNSCNKKLGENKLTEDELYYITFNMACNIHLNAKKKTALLLLSGPAAWKKIIYSKLNNELGSIINLEIGSADKVEVIITNYNITDVPTPVIQVSDKMTRKDVDNIKKFLRVTG</sequence>
<accession>A0A9X6Y782</accession>
<organism evidence="5 6">
    <name type="scientific">Bacillus thuringiensis</name>
    <dbReference type="NCBI Taxonomy" id="1428"/>
    <lineage>
        <taxon>Bacteria</taxon>
        <taxon>Bacillati</taxon>
        <taxon>Bacillota</taxon>
        <taxon>Bacilli</taxon>
        <taxon>Bacillales</taxon>
        <taxon>Bacillaceae</taxon>
        <taxon>Bacillus</taxon>
        <taxon>Bacillus cereus group</taxon>
    </lineage>
</organism>
<keyword evidence="2" id="KW-0804">Transcription</keyword>
<dbReference type="EMBL" id="NVNL01000132">
    <property type="protein sequence ID" value="PEA85835.1"/>
    <property type="molecule type" value="Genomic_DNA"/>
</dbReference>
<dbReference type="AlphaFoldDB" id="A0A9X6Y782"/>
<dbReference type="Pfam" id="PF05043">
    <property type="entry name" value="Mga"/>
    <property type="match status" value="1"/>
</dbReference>
<gene>
    <name evidence="5" type="ORF">CON71_33470</name>
</gene>
<proteinExistence type="predicted"/>
<dbReference type="InterPro" id="IPR036388">
    <property type="entry name" value="WH-like_DNA-bd_sf"/>
</dbReference>
<keyword evidence="1" id="KW-0805">Transcription regulation</keyword>
<evidence type="ECO:0000259" key="4">
    <source>
        <dbReference type="Pfam" id="PF08279"/>
    </source>
</evidence>
<evidence type="ECO:0000256" key="1">
    <source>
        <dbReference type="ARBA" id="ARBA00023015"/>
    </source>
</evidence>
<dbReference type="Pfam" id="PF08279">
    <property type="entry name" value="HTH_11"/>
    <property type="match status" value="1"/>
</dbReference>
<dbReference type="PANTHER" id="PTHR30185">
    <property type="entry name" value="CRYPTIC BETA-GLUCOSIDE BGL OPERON ANTITERMINATOR"/>
    <property type="match status" value="1"/>
</dbReference>
<evidence type="ECO:0000259" key="3">
    <source>
        <dbReference type="Pfam" id="PF05043"/>
    </source>
</evidence>
<name>A0A9X6Y782_BACTU</name>
<evidence type="ECO:0000313" key="6">
    <source>
        <dbReference type="Proteomes" id="UP000220702"/>
    </source>
</evidence>